<keyword evidence="1" id="KW-0998">Cell outer membrane</keyword>
<comment type="similarity">
    <text evidence="1">Belongs to the TonB-dependent receptor family.</text>
</comment>
<evidence type="ECO:0000256" key="1">
    <source>
        <dbReference type="PROSITE-ProRule" id="PRU01360"/>
    </source>
</evidence>
<dbReference type="GO" id="GO:0004180">
    <property type="term" value="F:carboxypeptidase activity"/>
    <property type="evidence" value="ECO:0007669"/>
    <property type="project" value="UniProtKB-KW"/>
</dbReference>
<evidence type="ECO:0000256" key="2">
    <source>
        <dbReference type="SAM" id="SignalP"/>
    </source>
</evidence>
<dbReference type="Gene3D" id="2.60.40.1930">
    <property type="match status" value="1"/>
</dbReference>
<comment type="subcellular location">
    <subcellularLocation>
        <location evidence="1">Cell outer membrane</location>
        <topology evidence="1">Multi-pass membrane protein</topology>
    </subcellularLocation>
</comment>
<dbReference type="Gene3D" id="2.60.40.1120">
    <property type="entry name" value="Carboxypeptidase-like, regulatory domain"/>
    <property type="match status" value="1"/>
</dbReference>
<dbReference type="AlphaFoldDB" id="A0AAU7BU87"/>
<dbReference type="InterPro" id="IPR008969">
    <property type="entry name" value="CarboxyPept-like_regulatory"/>
</dbReference>
<protein>
    <submittedName>
        <fullName evidence="4">Carboxypeptidase-like regulatory domain-containing protein</fullName>
    </submittedName>
</protein>
<reference evidence="4" key="1">
    <citation type="submission" date="2024-05" db="EMBL/GenBank/DDBJ databases">
        <title>Pontimicrobium maritimus sp. nov., isolated form sea water.</title>
        <authorList>
            <person name="Muhammad N."/>
            <person name="Vuong T.Q."/>
            <person name="Han H.L."/>
            <person name="Kim S.-G."/>
        </authorList>
    </citation>
    <scope>NUCLEOTIDE SEQUENCE</scope>
    <source>
        <strain evidence="4">SW4</strain>
    </source>
</reference>
<dbReference type="SUPFAM" id="SSF56935">
    <property type="entry name" value="Porins"/>
    <property type="match status" value="1"/>
</dbReference>
<keyword evidence="4" id="KW-0378">Hydrolase</keyword>
<dbReference type="Pfam" id="PF07715">
    <property type="entry name" value="Plug"/>
    <property type="match status" value="1"/>
</dbReference>
<dbReference type="SUPFAM" id="SSF49464">
    <property type="entry name" value="Carboxypeptidase regulatory domain-like"/>
    <property type="match status" value="1"/>
</dbReference>
<feature type="chain" id="PRO_5043717032" evidence="2">
    <location>
        <begin position="25"/>
        <end position="1256"/>
    </location>
</feature>
<keyword evidence="1" id="KW-1134">Transmembrane beta strand</keyword>
<dbReference type="InterPro" id="IPR039426">
    <property type="entry name" value="TonB-dep_rcpt-like"/>
</dbReference>
<name>A0AAU7BU87_9FLAO</name>
<sequence>MQTFFYLKASVFFLAFFFFGNSVGANNLFQESKNDLSSVPIKTVNKYDLIAQIREQIIGSVTDAKTNKAIAYCNIGVEGFQIGTSSNELGEFVLEVDSLPVTIVFSHLNYEEKVVEVTNTSNLTIQLTPLVNSLNEVVLSANRKSNYPYELALEAFSKTRKLTDKSNYGQAFYRQKSKNGDEYTEFSEIIYDTEYTVDGINDWEILEGRYALKREKINNSNFTLLSRILKAIQPDTDDIIFPLSYEVKEYYDVKIVDMLSSGDEDIAVLEFKPLPEVKTPAFEGEAYINTKTYEVLKISGTVMNDRLDFIKFREKRTYTKNYTLSYEMAFKKSSKDDLLIDYIKVDHSFDYYKGDSLVTHVSSTSNLTYFEHYDTDSPRRFRKSFKDSKSDWETLNKIGYNEKFWKDNPIVKRTPVEDEVIASFEKDNAFESIFLNTKEQIAFMQSNLVGDVFIESLDSQLRNYNNNNPVEKVFLHTDKDVYFPGEMIWYNAYAVLGAYHHFSTGSMQIQVDLIDEHNVIVESKNHKLIEGQGEGNIIIPVELPEGTYQLRAYTNWMRNFDNAFFFTKTIQLLNAKKTTRRPLNTDDKIDLQFFPEGGQAVNGLNGKISFKAIGSDGYSREVKGIIKNSKGETVVPINTLYQGMGFFTLNPQPNETYTAILDNGSIYKLPEAQNEGYSMLIDNLDTNNIKVKVQASNTLRSKPFYIIGTINNEKYYQGKFVFNAQSLLDFEIPKNKLPSGVMTLTLFDEQMRPWSERPVFVNNKEELIIETKLENSSFEKREKIELKVNVKDVYGTPLSTNFSIAITDVDKVYKNKFDTNILTYFLLESNLKGHIENPGYFFSDSKRSTRAKLDLVMSTHGWRKFNWHEMDNITFSSPKEFLFKKGYSVSGNATNMEDVPLMNRELKMIAKSKSSQLMDLYVTKTDEEGNFKIQNVTNAGDVELTFNAYQSDGDPIQTKVVLIDNNDNHNLPKPNFKSKYKDMQGDVLDNYNKKASTFFMYEDVEKLDEVLVTAKKKSVSELTKYSESLYGVKPDHTIINEDKTAGNILYHLGNIPGVSVDLSFNWVNFRGNQYGPLWIVDGMRLDGEIDPRFGRLERDEVEDSKTKRLYYDKPKTNNVPLMVQNLDFSNVERIEILKRGSQTAIYGPVGRYGVIIVYTKTGRPKVDKVFSSKHTIQGYSKLKEFYSPKYNVELESHKNPDNRTTLYWNPSVKTDKNGNVTIIFYNSDSAKAIEVDIQVLSQYGIPGVYLNTFKKQ</sequence>
<keyword evidence="2" id="KW-0732">Signal</keyword>
<organism evidence="4">
    <name type="scientific">Pontimicrobium sp. SW4</name>
    <dbReference type="NCBI Taxonomy" id="3153519"/>
    <lineage>
        <taxon>Bacteria</taxon>
        <taxon>Pseudomonadati</taxon>
        <taxon>Bacteroidota</taxon>
        <taxon>Flavobacteriia</taxon>
        <taxon>Flavobacteriales</taxon>
        <taxon>Flavobacteriaceae</taxon>
        <taxon>Pontimicrobium</taxon>
    </lineage>
</organism>
<dbReference type="RefSeq" id="WP_347924836.1">
    <property type="nucleotide sequence ID" value="NZ_CP157199.1"/>
</dbReference>
<gene>
    <name evidence="4" type="ORF">ABGB03_03415</name>
</gene>
<dbReference type="InterPro" id="IPR037066">
    <property type="entry name" value="Plug_dom_sf"/>
</dbReference>
<dbReference type="EMBL" id="CP157199">
    <property type="protein sequence ID" value="XBG61955.1"/>
    <property type="molecule type" value="Genomic_DNA"/>
</dbReference>
<evidence type="ECO:0000259" key="3">
    <source>
        <dbReference type="Pfam" id="PF07715"/>
    </source>
</evidence>
<keyword evidence="1" id="KW-0472">Membrane</keyword>
<accession>A0AAU7BU87</accession>
<evidence type="ECO:0000313" key="4">
    <source>
        <dbReference type="EMBL" id="XBG61955.1"/>
    </source>
</evidence>
<keyword evidence="1" id="KW-0813">Transport</keyword>
<dbReference type="GO" id="GO:0009279">
    <property type="term" value="C:cell outer membrane"/>
    <property type="evidence" value="ECO:0007669"/>
    <property type="project" value="UniProtKB-SubCell"/>
</dbReference>
<dbReference type="InterPro" id="IPR012910">
    <property type="entry name" value="Plug_dom"/>
</dbReference>
<dbReference type="Pfam" id="PF13715">
    <property type="entry name" value="CarbopepD_reg_2"/>
    <property type="match status" value="1"/>
</dbReference>
<keyword evidence="1" id="KW-0812">Transmembrane</keyword>
<keyword evidence="4" id="KW-0645">Protease</keyword>
<feature type="domain" description="TonB-dependent receptor plug" evidence="3">
    <location>
        <begin position="1042"/>
        <end position="1150"/>
    </location>
</feature>
<dbReference type="PROSITE" id="PS52016">
    <property type="entry name" value="TONB_DEPENDENT_REC_3"/>
    <property type="match status" value="1"/>
</dbReference>
<feature type="signal peptide" evidence="2">
    <location>
        <begin position="1"/>
        <end position="24"/>
    </location>
</feature>
<keyword evidence="4" id="KW-0121">Carboxypeptidase</keyword>
<proteinExistence type="inferred from homology"/>
<dbReference type="Gene3D" id="2.170.130.10">
    <property type="entry name" value="TonB-dependent receptor, plug domain"/>
    <property type="match status" value="1"/>
</dbReference>